<feature type="binding site" evidence="23">
    <location>
        <position position="275"/>
    </location>
    <ligand>
        <name>ATP</name>
        <dbReference type="ChEBI" id="CHEBI:30616"/>
    </ligand>
</feature>
<dbReference type="GO" id="GO:2000234">
    <property type="term" value="P:positive regulation of rRNA processing"/>
    <property type="evidence" value="ECO:0007669"/>
    <property type="project" value="Ensembl"/>
</dbReference>
<keyword evidence="6" id="KW-0963">Cytoplasm</keyword>
<feature type="binding site" evidence="23">
    <location>
        <position position="205"/>
    </location>
    <ligand>
        <name>ATP</name>
        <dbReference type="ChEBI" id="CHEBI:30616"/>
    </ligand>
</feature>
<comment type="catalytic activity">
    <reaction evidence="18">
        <text>ATP + H2O = ADP + phosphate + H(+)</text>
        <dbReference type="Rhea" id="RHEA:13065"/>
        <dbReference type="ChEBI" id="CHEBI:15377"/>
        <dbReference type="ChEBI" id="CHEBI:15378"/>
        <dbReference type="ChEBI" id="CHEBI:30616"/>
        <dbReference type="ChEBI" id="CHEBI:43474"/>
        <dbReference type="ChEBI" id="CHEBI:456216"/>
    </reaction>
</comment>
<dbReference type="Pfam" id="PF01163">
    <property type="entry name" value="RIO1"/>
    <property type="match status" value="1"/>
</dbReference>
<gene>
    <name evidence="27" type="primary">RIOK1</name>
</gene>
<dbReference type="PIRSF" id="PIRSF038147">
    <property type="entry name" value="Ser/Thr_PK_RIO1"/>
    <property type="match status" value="1"/>
</dbReference>
<feature type="region of interest" description="Disordered" evidence="25">
    <location>
        <begin position="14"/>
        <end position="106"/>
    </location>
</feature>
<dbReference type="PROSITE" id="PS01245">
    <property type="entry name" value="RIO1"/>
    <property type="match status" value="1"/>
</dbReference>
<evidence type="ECO:0000256" key="8">
    <source>
        <dbReference type="ARBA" id="ARBA00022527"/>
    </source>
</evidence>
<dbReference type="GO" id="GO:0030688">
    <property type="term" value="C:preribosome, small subunit precursor"/>
    <property type="evidence" value="ECO:0007669"/>
    <property type="project" value="Ensembl"/>
</dbReference>
<evidence type="ECO:0000256" key="20">
    <source>
        <dbReference type="ARBA" id="ARBA00063876"/>
    </source>
</evidence>
<evidence type="ECO:0000256" key="3">
    <source>
        <dbReference type="ARBA" id="ARBA00009196"/>
    </source>
</evidence>
<dbReference type="Ensembl" id="ENSLLTT00000013139.1">
    <property type="protein sequence ID" value="ENSLLTP00000012655.1"/>
    <property type="gene ID" value="ENSLLTG00000009677.1"/>
</dbReference>
<evidence type="ECO:0000256" key="25">
    <source>
        <dbReference type="SAM" id="MobiDB-lite"/>
    </source>
</evidence>
<feature type="binding site" evidence="23">
    <location>
        <position position="277"/>
    </location>
    <ligand>
        <name>ATP</name>
        <dbReference type="ChEBI" id="CHEBI:30616"/>
    </ligand>
</feature>
<dbReference type="Gene3D" id="3.30.200.20">
    <property type="entry name" value="Phosphorylase Kinase, domain 1"/>
    <property type="match status" value="1"/>
</dbReference>
<dbReference type="SMART" id="SM00090">
    <property type="entry name" value="RIO"/>
    <property type="match status" value="1"/>
</dbReference>
<feature type="compositionally biased region" description="Acidic residues" evidence="25">
    <location>
        <begin position="50"/>
        <end position="71"/>
    </location>
</feature>
<feature type="compositionally biased region" description="Polar residues" evidence="25">
    <location>
        <begin position="88"/>
        <end position="106"/>
    </location>
</feature>
<evidence type="ECO:0000313" key="28">
    <source>
        <dbReference type="Proteomes" id="UP000694406"/>
    </source>
</evidence>
<dbReference type="InterPro" id="IPR011009">
    <property type="entry name" value="Kinase-like_dom_sf"/>
</dbReference>
<proteinExistence type="inferred from homology"/>
<evidence type="ECO:0000259" key="26">
    <source>
        <dbReference type="SMART" id="SM00090"/>
    </source>
</evidence>
<dbReference type="PANTHER" id="PTHR45723">
    <property type="entry name" value="SERINE/THREONINE-PROTEIN KINASE RIO1"/>
    <property type="match status" value="1"/>
</dbReference>
<sequence>MNYREEIMSLIVPGQFDDADTSDSEPLQVVSASQEEKVVVKMQDSHLNEEADVDESDESSEDEEDGWDWDDDMGKLIKRNPMAGGRNLQANKQTPSSNAAKMSTPTDKALRKFENKINLDKLHFADSVINKVTEKSRQREADMYRVKDKSDRATVEQVLDPRTRMILFKMLSRGVISEINGCVSTGKEANVYHASTAKGENRAIKIYKTSILMFKDRDKYVSGEFRFRHGYCKGNPRKMVRTWAEKEMRNLTRLHTAQIPCPEPIMLRSHVLVMGFIGKNDMPAPLLKNAQLSESKARELYLQVIQYMRRMYQDAKLVHADLSEFNMLYHSGQVYIIDVSQSVEHDHPHALEFLRKDCANINDFFYKYNVAVMTVRELFEFVTDPSITSENMDAYLEKIMEIASERTVEERSSQNNVDEEVFRKAYIPRTLTDVKNYERDVDIMMKLKEEDSALSVQQDNILYQTVTGLKKDLSGIQKVPALLENNNNETDSNDEDEDDSSYNSDSCCKEQEDLGHLKDQPAETGVDKKERKKIVKEAQREKRKHKIRKHVKKRKEKIAKMKKGK</sequence>
<feature type="active site" description="4-aspartylphosphate intermediate" evidence="22">
    <location>
        <position position="338"/>
    </location>
</feature>
<dbReference type="GO" id="GO:0046872">
    <property type="term" value="F:metal ion binding"/>
    <property type="evidence" value="ECO:0007669"/>
    <property type="project" value="UniProtKB-KW"/>
</dbReference>
<dbReference type="AlphaFoldDB" id="A0A8C5S5V3"/>
<comment type="catalytic activity">
    <reaction evidence="17 21">
        <text>L-seryl-[protein] + ATP = O-phospho-L-seryl-[protein] + ADP + H(+)</text>
        <dbReference type="Rhea" id="RHEA:17989"/>
        <dbReference type="Rhea" id="RHEA-COMP:9863"/>
        <dbReference type="Rhea" id="RHEA-COMP:11604"/>
        <dbReference type="ChEBI" id="CHEBI:15378"/>
        <dbReference type="ChEBI" id="CHEBI:29999"/>
        <dbReference type="ChEBI" id="CHEBI:30616"/>
        <dbReference type="ChEBI" id="CHEBI:83421"/>
        <dbReference type="ChEBI" id="CHEBI:456216"/>
        <dbReference type="EC" id="2.7.11.1"/>
    </reaction>
</comment>
<feature type="domain" description="RIO kinase" evidence="26">
    <location>
        <begin position="148"/>
        <end position="384"/>
    </location>
</feature>
<comment type="subunit">
    <text evidence="20">Associates with the precursor of the 40S ribosome subunit. Interacts (via its N-terminus) with PRMT5 (via its N-terminus). Interacts with WDR77. Found in a PRMT5 complex composed of PRMT5, WDR77 and RIOK1. Interacts (via its C-terminus) with NCL; this interaction targets NCL for PRTM5 methylation.</text>
</comment>
<evidence type="ECO:0000256" key="22">
    <source>
        <dbReference type="PIRSR" id="PIRSR038147-1"/>
    </source>
</evidence>
<dbReference type="GO" id="GO:0034708">
    <property type="term" value="C:methyltransferase complex"/>
    <property type="evidence" value="ECO:0007669"/>
    <property type="project" value="Ensembl"/>
</dbReference>
<evidence type="ECO:0000256" key="14">
    <source>
        <dbReference type="ARBA" id="ARBA00022840"/>
    </source>
</evidence>
<keyword evidence="7" id="KW-0690">Ribosome biogenesis</keyword>
<keyword evidence="11 21" id="KW-0547">Nucleotide-binding</keyword>
<keyword evidence="15" id="KW-0460">Magnesium</keyword>
<feature type="compositionally biased region" description="Acidic residues" evidence="25">
    <location>
        <begin position="491"/>
        <end position="500"/>
    </location>
</feature>
<evidence type="ECO:0000256" key="19">
    <source>
        <dbReference type="ARBA" id="ARBA00057025"/>
    </source>
</evidence>
<comment type="cofactor">
    <cofactor evidence="1 24">
        <name>Mg(2+)</name>
        <dbReference type="ChEBI" id="CHEBI:18420"/>
    </cofactor>
</comment>
<feature type="binding site" evidence="24">
    <location>
        <position position="338"/>
    </location>
    <ligand>
        <name>Mg(2+)</name>
        <dbReference type="ChEBI" id="CHEBI:18420"/>
    </ligand>
</feature>
<keyword evidence="8 21" id="KW-0723">Serine/threonine-protein kinase</keyword>
<dbReference type="FunFam" id="3.30.200.20:FF:000148">
    <property type="entry name" value="Serine/threonine-protein kinase RIO1"/>
    <property type="match status" value="1"/>
</dbReference>
<protein>
    <recommendedName>
        <fullName evidence="5 21">Serine/threonine-protein kinase RIO1</fullName>
        <ecNumber evidence="4 21">2.7.11.1</ecNumber>
    </recommendedName>
</protein>
<comment type="subcellular location">
    <subcellularLocation>
        <location evidence="2">Cytoplasm</location>
    </subcellularLocation>
</comment>
<keyword evidence="12 21" id="KW-0418">Kinase</keyword>
<evidence type="ECO:0000256" key="21">
    <source>
        <dbReference type="PIRNR" id="PIRNR038147"/>
    </source>
</evidence>
<evidence type="ECO:0000256" key="1">
    <source>
        <dbReference type="ARBA" id="ARBA00001946"/>
    </source>
</evidence>
<dbReference type="EC" id="2.7.11.1" evidence="4 21"/>
<evidence type="ECO:0000256" key="4">
    <source>
        <dbReference type="ARBA" id="ARBA00012513"/>
    </source>
</evidence>
<evidence type="ECO:0000313" key="27">
    <source>
        <dbReference type="Ensembl" id="ENSLLTP00000012655.1"/>
    </source>
</evidence>
<comment type="catalytic activity">
    <reaction evidence="16 21">
        <text>L-threonyl-[protein] + ATP = O-phospho-L-threonyl-[protein] + ADP + H(+)</text>
        <dbReference type="Rhea" id="RHEA:46608"/>
        <dbReference type="Rhea" id="RHEA-COMP:11060"/>
        <dbReference type="Rhea" id="RHEA-COMP:11605"/>
        <dbReference type="ChEBI" id="CHEBI:15378"/>
        <dbReference type="ChEBI" id="CHEBI:30013"/>
        <dbReference type="ChEBI" id="CHEBI:30616"/>
        <dbReference type="ChEBI" id="CHEBI:61977"/>
        <dbReference type="ChEBI" id="CHEBI:456216"/>
        <dbReference type="EC" id="2.7.11.1"/>
    </reaction>
</comment>
<evidence type="ECO:0000256" key="9">
    <source>
        <dbReference type="ARBA" id="ARBA00022679"/>
    </source>
</evidence>
<evidence type="ECO:0000256" key="24">
    <source>
        <dbReference type="PIRSR" id="PIRSR038147-3"/>
    </source>
</evidence>
<dbReference type="GeneTree" id="ENSGT00940000157075"/>
<dbReference type="InterPro" id="IPR018935">
    <property type="entry name" value="RIO_kinase_CS"/>
</dbReference>
<dbReference type="CDD" id="cd05147">
    <property type="entry name" value="RIO1_euk"/>
    <property type="match status" value="1"/>
</dbReference>
<comment type="similarity">
    <text evidence="3 21">Belongs to the protein kinase superfamily. RIO-type Ser/Thr kinase family.</text>
</comment>
<dbReference type="InterPro" id="IPR017407">
    <property type="entry name" value="Ser/Thr_kinase_Rio1"/>
</dbReference>
<evidence type="ECO:0000256" key="5">
    <source>
        <dbReference type="ARBA" id="ARBA00016038"/>
    </source>
</evidence>
<feature type="binding site" evidence="24">
    <location>
        <position position="326"/>
    </location>
    <ligand>
        <name>Mg(2+)</name>
        <dbReference type="ChEBI" id="CHEBI:18420"/>
    </ligand>
</feature>
<dbReference type="GO" id="GO:0005524">
    <property type="term" value="F:ATP binding"/>
    <property type="evidence" value="ECO:0007669"/>
    <property type="project" value="UniProtKB-KW"/>
</dbReference>
<dbReference type="GO" id="GO:0004674">
    <property type="term" value="F:protein serine/threonine kinase activity"/>
    <property type="evidence" value="ECO:0007669"/>
    <property type="project" value="UniProtKB-KW"/>
</dbReference>
<evidence type="ECO:0000256" key="10">
    <source>
        <dbReference type="ARBA" id="ARBA00022723"/>
    </source>
</evidence>
<evidence type="ECO:0000256" key="23">
    <source>
        <dbReference type="PIRSR" id="PIRSR038147-2"/>
    </source>
</evidence>
<name>A0A8C5S5V3_LATLA</name>
<dbReference type="GO" id="GO:0030490">
    <property type="term" value="P:maturation of SSU-rRNA"/>
    <property type="evidence" value="ECO:0007669"/>
    <property type="project" value="Ensembl"/>
</dbReference>
<evidence type="ECO:0000256" key="6">
    <source>
        <dbReference type="ARBA" id="ARBA00022490"/>
    </source>
</evidence>
<evidence type="ECO:0000256" key="2">
    <source>
        <dbReference type="ARBA" id="ARBA00004496"/>
    </source>
</evidence>
<feature type="region of interest" description="Disordered" evidence="25">
    <location>
        <begin position="482"/>
        <end position="565"/>
    </location>
</feature>
<evidence type="ECO:0000256" key="15">
    <source>
        <dbReference type="ARBA" id="ARBA00022842"/>
    </source>
</evidence>
<dbReference type="GO" id="GO:0005829">
    <property type="term" value="C:cytosol"/>
    <property type="evidence" value="ECO:0007669"/>
    <property type="project" value="Ensembl"/>
</dbReference>
<evidence type="ECO:0000256" key="11">
    <source>
        <dbReference type="ARBA" id="ARBA00022741"/>
    </source>
</evidence>
<dbReference type="InterPro" id="IPR051272">
    <property type="entry name" value="RIO-type_Ser/Thr_kinase"/>
</dbReference>
<feature type="compositionally biased region" description="Basic residues" evidence="25">
    <location>
        <begin position="541"/>
        <end position="565"/>
    </location>
</feature>
<feature type="compositionally biased region" description="Basic and acidic residues" evidence="25">
    <location>
        <begin position="507"/>
        <end position="540"/>
    </location>
</feature>
<reference evidence="27" key="1">
    <citation type="submission" date="2025-08" db="UniProtKB">
        <authorList>
            <consortium name="Ensembl"/>
        </authorList>
    </citation>
    <scope>IDENTIFICATION</scope>
</reference>
<dbReference type="InterPro" id="IPR018934">
    <property type="entry name" value="RIO_dom"/>
</dbReference>
<evidence type="ECO:0000256" key="17">
    <source>
        <dbReference type="ARBA" id="ARBA00048679"/>
    </source>
</evidence>
<feature type="compositionally biased region" description="Basic and acidic residues" evidence="25">
    <location>
        <begin position="34"/>
        <end position="49"/>
    </location>
</feature>
<keyword evidence="9 21" id="KW-0808">Transferase</keyword>
<dbReference type="FunFam" id="1.10.510.10:FF:000232">
    <property type="entry name" value="Serine/threonine-protein kinase RIO1"/>
    <property type="match status" value="1"/>
</dbReference>
<evidence type="ECO:0000256" key="18">
    <source>
        <dbReference type="ARBA" id="ARBA00049360"/>
    </source>
</evidence>
<dbReference type="InterPro" id="IPR000687">
    <property type="entry name" value="RIO_kinase"/>
</dbReference>
<evidence type="ECO:0000256" key="16">
    <source>
        <dbReference type="ARBA" id="ARBA00047899"/>
    </source>
</evidence>
<dbReference type="GO" id="GO:0016787">
    <property type="term" value="F:hydrolase activity"/>
    <property type="evidence" value="ECO:0007669"/>
    <property type="project" value="UniProtKB-KW"/>
</dbReference>
<dbReference type="SUPFAM" id="SSF56112">
    <property type="entry name" value="Protein kinase-like (PK-like)"/>
    <property type="match status" value="1"/>
</dbReference>
<accession>A0A8C5S5V3</accession>
<evidence type="ECO:0000256" key="12">
    <source>
        <dbReference type="ARBA" id="ARBA00022777"/>
    </source>
</evidence>
<reference evidence="27" key="2">
    <citation type="submission" date="2025-09" db="UniProtKB">
        <authorList>
            <consortium name="Ensembl"/>
        </authorList>
    </citation>
    <scope>IDENTIFICATION</scope>
</reference>
<dbReference type="Proteomes" id="UP000694406">
    <property type="component" value="Unplaced"/>
</dbReference>
<comment type="function">
    <text evidence="19">Involved in the final steps of cytoplasmic maturation of the 40S ribosomal subunit. Involved in processing of 18S-E pre-rRNA to the mature 18S rRNA. Required for the recycling of NOB1 and PNO1 from the late 40S precursor. The association with the very late 40S subunit intermediate may involve a translation-like checkpoint point cycle preceeding the binding to the 60S ribosomal subunit. Despite the protein kinase domain is proposed to act predominantly as an ATPase. The catalytic activity regulates its dynamic association with the 40S subunit. In addition to its role in ribosomal biogenesis acts as an adapter protein by recruiting NCL/nucleolin the to PRMT5 complex for its symmetrical methylation.</text>
</comment>
<keyword evidence="28" id="KW-1185">Reference proteome</keyword>
<keyword evidence="14 21" id="KW-0067">ATP-binding</keyword>
<dbReference type="Gene3D" id="1.10.510.10">
    <property type="entry name" value="Transferase(Phosphotransferase) domain 1"/>
    <property type="match status" value="1"/>
</dbReference>
<keyword evidence="13" id="KW-0378">Hydrolase</keyword>
<feature type="active site" description="Proton acceptor" evidence="22">
    <location>
        <position position="321"/>
    </location>
</feature>
<evidence type="ECO:0000256" key="7">
    <source>
        <dbReference type="ARBA" id="ARBA00022517"/>
    </source>
</evidence>
<keyword evidence="10" id="KW-0479">Metal-binding</keyword>
<evidence type="ECO:0000256" key="13">
    <source>
        <dbReference type="ARBA" id="ARBA00022801"/>
    </source>
</evidence>
<organism evidence="27 28">
    <name type="scientific">Laticauda laticaudata</name>
    <name type="common">Blue-ringed sea krait</name>
    <name type="synonym">Blue-lipped sea krait</name>
    <dbReference type="NCBI Taxonomy" id="8630"/>
    <lineage>
        <taxon>Eukaryota</taxon>
        <taxon>Metazoa</taxon>
        <taxon>Chordata</taxon>
        <taxon>Craniata</taxon>
        <taxon>Vertebrata</taxon>
        <taxon>Euteleostomi</taxon>
        <taxon>Lepidosauria</taxon>
        <taxon>Squamata</taxon>
        <taxon>Bifurcata</taxon>
        <taxon>Unidentata</taxon>
        <taxon>Episquamata</taxon>
        <taxon>Toxicofera</taxon>
        <taxon>Serpentes</taxon>
        <taxon>Colubroidea</taxon>
        <taxon>Elapidae</taxon>
        <taxon>Laticaudinae</taxon>
        <taxon>Laticauda</taxon>
    </lineage>
</organism>